<keyword evidence="2" id="KW-0547">Nucleotide-binding</keyword>
<dbReference type="InterPro" id="IPR003439">
    <property type="entry name" value="ABC_transporter-like_ATP-bd"/>
</dbReference>
<evidence type="ECO:0000256" key="3">
    <source>
        <dbReference type="ARBA" id="ARBA00022840"/>
    </source>
</evidence>
<sequence>MKMVKSLQKKLQNCQKMNFLSTPSIKLENVSTIYEGEKIPAIKDINLTVHQGEMVAIIGPNGAGKTTLLETINGLLPYTAGKVEVLGKDVKKYGSYIRRKTGYVPQEITFAELTPFLVEDVILMGRFGKIGLFKSPTRFDYEKVREVMKLLEIQDLAKKPIGKLSGGQVQKVMIARALAKEPQILLLDEPFSNLDLNALSDISKKISYLHTELNLTTLMVIHNVASIPPSCNRAILINQGRIVEDKVSRKMLDLTHLKMLYRLNL</sequence>
<keyword evidence="3 5" id="KW-0067">ATP-binding</keyword>
<comment type="caution">
    <text evidence="5">The sequence shown here is derived from an EMBL/GenBank/DDBJ whole genome shotgun (WGS) entry which is preliminary data.</text>
</comment>
<dbReference type="InterPro" id="IPR027417">
    <property type="entry name" value="P-loop_NTPase"/>
</dbReference>
<dbReference type="Gene3D" id="3.40.50.300">
    <property type="entry name" value="P-loop containing nucleotide triphosphate hydrolases"/>
    <property type="match status" value="1"/>
</dbReference>
<dbReference type="EMBL" id="QMQA01000248">
    <property type="protein sequence ID" value="RLE11477.1"/>
    <property type="molecule type" value="Genomic_DNA"/>
</dbReference>
<evidence type="ECO:0000259" key="4">
    <source>
        <dbReference type="PROSITE" id="PS50893"/>
    </source>
</evidence>
<dbReference type="FunFam" id="3.40.50.300:FF:000134">
    <property type="entry name" value="Iron-enterobactin ABC transporter ATP-binding protein"/>
    <property type="match status" value="1"/>
</dbReference>
<dbReference type="Proteomes" id="UP000280417">
    <property type="component" value="Unassembled WGS sequence"/>
</dbReference>
<reference evidence="5 6" key="1">
    <citation type="submission" date="2018-06" db="EMBL/GenBank/DDBJ databases">
        <title>Extensive metabolic versatility and redundancy in microbially diverse, dynamic hydrothermal sediments.</title>
        <authorList>
            <person name="Dombrowski N."/>
            <person name="Teske A."/>
            <person name="Baker B.J."/>
        </authorList>
    </citation>
    <scope>NUCLEOTIDE SEQUENCE [LARGE SCALE GENOMIC DNA]</scope>
    <source>
        <strain evidence="5">B3_G15</strain>
    </source>
</reference>
<organism evidence="5 6">
    <name type="scientific">Aerophobetes bacterium</name>
    <dbReference type="NCBI Taxonomy" id="2030807"/>
    <lineage>
        <taxon>Bacteria</taxon>
        <taxon>Candidatus Aerophobota</taxon>
    </lineage>
</organism>
<proteinExistence type="predicted"/>
<gene>
    <name evidence="5" type="ORF">DRJ04_07995</name>
</gene>
<dbReference type="PROSITE" id="PS50893">
    <property type="entry name" value="ABC_TRANSPORTER_2"/>
    <property type="match status" value="1"/>
</dbReference>
<dbReference type="SMART" id="SM00382">
    <property type="entry name" value="AAA"/>
    <property type="match status" value="1"/>
</dbReference>
<dbReference type="SUPFAM" id="SSF52540">
    <property type="entry name" value="P-loop containing nucleoside triphosphate hydrolases"/>
    <property type="match status" value="1"/>
</dbReference>
<evidence type="ECO:0000313" key="5">
    <source>
        <dbReference type="EMBL" id="RLE11477.1"/>
    </source>
</evidence>
<dbReference type="Pfam" id="PF00005">
    <property type="entry name" value="ABC_tran"/>
    <property type="match status" value="1"/>
</dbReference>
<dbReference type="InterPro" id="IPR003593">
    <property type="entry name" value="AAA+_ATPase"/>
</dbReference>
<feature type="domain" description="ABC transporter" evidence="4">
    <location>
        <begin position="25"/>
        <end position="264"/>
    </location>
</feature>
<protein>
    <submittedName>
        <fullName evidence="5">Metal ABC transporter ATP-binding protein</fullName>
    </submittedName>
</protein>
<dbReference type="GO" id="GO:0016887">
    <property type="term" value="F:ATP hydrolysis activity"/>
    <property type="evidence" value="ECO:0007669"/>
    <property type="project" value="InterPro"/>
</dbReference>
<evidence type="ECO:0000256" key="1">
    <source>
        <dbReference type="ARBA" id="ARBA00022448"/>
    </source>
</evidence>
<evidence type="ECO:0000256" key="2">
    <source>
        <dbReference type="ARBA" id="ARBA00022741"/>
    </source>
</evidence>
<name>A0A662DAE4_UNCAE</name>
<accession>A0A662DAE4</accession>
<dbReference type="InterPro" id="IPR050153">
    <property type="entry name" value="Metal_Ion_Import_ABC"/>
</dbReference>
<evidence type="ECO:0000313" key="6">
    <source>
        <dbReference type="Proteomes" id="UP000280417"/>
    </source>
</evidence>
<dbReference type="AlphaFoldDB" id="A0A662DAE4"/>
<dbReference type="GO" id="GO:0005524">
    <property type="term" value="F:ATP binding"/>
    <property type="evidence" value="ECO:0007669"/>
    <property type="project" value="UniProtKB-KW"/>
</dbReference>
<keyword evidence="1" id="KW-0813">Transport</keyword>
<dbReference type="PANTHER" id="PTHR42734">
    <property type="entry name" value="METAL TRANSPORT SYSTEM ATP-BINDING PROTEIN TM_0124-RELATED"/>
    <property type="match status" value="1"/>
</dbReference>